<dbReference type="PANTHER" id="PTHR33747:SF1">
    <property type="entry name" value="ADENYLATE CYCLASE-ASSOCIATED CAP C-TERMINAL DOMAIN-CONTAINING PROTEIN"/>
    <property type="match status" value="1"/>
</dbReference>
<dbReference type="InterPro" id="IPR032710">
    <property type="entry name" value="NTF2-like_dom_sf"/>
</dbReference>
<proteinExistence type="predicted"/>
<reference evidence="3 4" key="1">
    <citation type="submission" date="2018-02" db="EMBL/GenBank/DDBJ databases">
        <title>Genome sequence of Desulfovibrio carbinolicus DSM 3852.</title>
        <authorList>
            <person name="Wilbanks E."/>
            <person name="Skennerton C.T."/>
            <person name="Orphan V.J."/>
        </authorList>
    </citation>
    <scope>NUCLEOTIDE SEQUENCE [LARGE SCALE GENOMIC DNA]</scope>
    <source>
        <strain evidence="3 4">DSM 3852</strain>
    </source>
</reference>
<feature type="domain" description="YchJ-like middle NTF2-like" evidence="2">
    <location>
        <begin position="31"/>
        <end position="130"/>
    </location>
</feature>
<dbReference type="RefSeq" id="WP_129354484.1">
    <property type="nucleotide sequence ID" value="NZ_CP026538.1"/>
</dbReference>
<dbReference type="PANTHER" id="PTHR33747">
    <property type="entry name" value="UPF0225 PROTEIN SCO1677"/>
    <property type="match status" value="1"/>
</dbReference>
<dbReference type="NCBIfam" id="NF002449">
    <property type="entry name" value="PRK01617.1"/>
    <property type="match status" value="1"/>
</dbReference>
<dbReference type="Pfam" id="PF02810">
    <property type="entry name" value="SEC-C"/>
    <property type="match status" value="2"/>
</dbReference>
<name>A0A4P6HNE0_9BACT</name>
<evidence type="ECO:0000313" key="3">
    <source>
        <dbReference type="EMBL" id="QAZ68741.1"/>
    </source>
</evidence>
<sequence length="166" mass="17741">MTDTELCPCTSGRPFADCCGPILAGTAKAATAEALMRSRYAAFVKNDMAYLGASLVAAKRPGFSASTIAAWNADVVWKGLEILETALGGPDDERGEVRFVASYEKDGQAGDIREHARFRKKGGRWYYLDGKLEAAEPQAAPKRAPAGRNDPCPCGSGVKYKKCCGK</sequence>
<dbReference type="InterPro" id="IPR048469">
    <property type="entry name" value="YchJ-like_M"/>
</dbReference>
<feature type="region of interest" description="Disordered" evidence="1">
    <location>
        <begin position="137"/>
        <end position="156"/>
    </location>
</feature>
<gene>
    <name evidence="3" type="ORF">C3Y92_16480</name>
</gene>
<dbReference type="Gene3D" id="3.10.450.50">
    <property type="match status" value="1"/>
</dbReference>
<evidence type="ECO:0000313" key="4">
    <source>
        <dbReference type="Proteomes" id="UP000293296"/>
    </source>
</evidence>
<dbReference type="KEGG" id="dcb:C3Y92_16480"/>
<evidence type="ECO:0000259" key="2">
    <source>
        <dbReference type="Pfam" id="PF17775"/>
    </source>
</evidence>
<dbReference type="SUPFAM" id="SSF103642">
    <property type="entry name" value="Sec-C motif"/>
    <property type="match status" value="1"/>
</dbReference>
<dbReference type="AlphaFoldDB" id="A0A4P6HNE0"/>
<keyword evidence="4" id="KW-1185">Reference proteome</keyword>
<dbReference type="EMBL" id="CP026538">
    <property type="protein sequence ID" value="QAZ68741.1"/>
    <property type="molecule type" value="Genomic_DNA"/>
</dbReference>
<dbReference type="SUPFAM" id="SSF54427">
    <property type="entry name" value="NTF2-like"/>
    <property type="match status" value="1"/>
</dbReference>
<organism evidence="3 4">
    <name type="scientific">Solidesulfovibrio carbinolicus</name>
    <dbReference type="NCBI Taxonomy" id="296842"/>
    <lineage>
        <taxon>Bacteria</taxon>
        <taxon>Pseudomonadati</taxon>
        <taxon>Thermodesulfobacteriota</taxon>
        <taxon>Desulfovibrionia</taxon>
        <taxon>Desulfovibrionales</taxon>
        <taxon>Desulfovibrionaceae</taxon>
        <taxon>Solidesulfovibrio</taxon>
    </lineage>
</organism>
<dbReference type="Proteomes" id="UP000293296">
    <property type="component" value="Chromosome"/>
</dbReference>
<dbReference type="InterPro" id="IPR004027">
    <property type="entry name" value="SEC_C_motif"/>
</dbReference>
<dbReference type="Pfam" id="PF17775">
    <property type="entry name" value="YchJ_M-like"/>
    <property type="match status" value="1"/>
</dbReference>
<evidence type="ECO:0000256" key="1">
    <source>
        <dbReference type="SAM" id="MobiDB-lite"/>
    </source>
</evidence>
<protein>
    <recommendedName>
        <fullName evidence="2">YchJ-like middle NTF2-like domain-containing protein</fullName>
    </recommendedName>
</protein>
<dbReference type="OrthoDB" id="21421at2"/>
<accession>A0A4P6HNE0</accession>